<evidence type="ECO:0000313" key="1">
    <source>
        <dbReference type="EMBL" id="KAK8849875.1"/>
    </source>
</evidence>
<gene>
    <name evidence="1" type="ORF">M9Y10_018462</name>
</gene>
<dbReference type="Proteomes" id="UP001470230">
    <property type="component" value="Unassembled WGS sequence"/>
</dbReference>
<keyword evidence="2" id="KW-1185">Reference proteome</keyword>
<name>A0ABR2HMI1_9EUKA</name>
<sequence>MSEQSKIQLNPTCILQVPLQTYCDDFIFLVNGNEFKTSKLISDLISPKISKLHLSDPTINQFTINTTQNGNFSNILKLVNFNEINIIESEIPFFSEVIEILGNDSINFSYQKSVEISVNNVISLLHQHEQFGIFYKKQLQSEIEFASSHFYEICQKERENELLTLSFDTLFKIFNNSKLKVNSEDQLLRFINRLYANDTKFCEMYQFVCFMNVTCEMINEFLNVFNVFDITGEIWSKLSNRLRQKVTPNENNNRYKEKLIQSSAKTIQFSGDQFNGIINHITKTLREEISVTSSSCYSIGHMAKNVILYDDQYKSFESNNQKDDWICFDFVKRKVWPAAYSIRSEDRRPNYYNLKSWVIEVSNDQSRWEIVDRQDGSNYLNGQRYSHLFTVSNQMQEGFRYVRLRMTAPNWSNNNYLIIEAFELFGKME</sequence>
<dbReference type="Gene3D" id="1.25.40.420">
    <property type="match status" value="1"/>
</dbReference>
<evidence type="ECO:0008006" key="3">
    <source>
        <dbReference type="Google" id="ProtNLM"/>
    </source>
</evidence>
<dbReference type="InterPro" id="IPR008979">
    <property type="entry name" value="Galactose-bd-like_sf"/>
</dbReference>
<dbReference type="Gene3D" id="2.60.120.260">
    <property type="entry name" value="Galactose-binding domain-like"/>
    <property type="match status" value="1"/>
</dbReference>
<reference evidence="1 2" key="1">
    <citation type="submission" date="2024-04" db="EMBL/GenBank/DDBJ databases">
        <title>Tritrichomonas musculus Genome.</title>
        <authorList>
            <person name="Alves-Ferreira E."/>
            <person name="Grigg M."/>
            <person name="Lorenzi H."/>
            <person name="Galac M."/>
        </authorList>
    </citation>
    <scope>NUCLEOTIDE SEQUENCE [LARGE SCALE GENOMIC DNA]</scope>
    <source>
        <strain evidence="1 2">EAF2021</strain>
    </source>
</reference>
<comment type="caution">
    <text evidence="1">The sequence shown here is derived from an EMBL/GenBank/DDBJ whole genome shotgun (WGS) entry which is preliminary data.</text>
</comment>
<accession>A0ABR2HMI1</accession>
<dbReference type="EMBL" id="JAPFFF010000025">
    <property type="protein sequence ID" value="KAK8849875.1"/>
    <property type="molecule type" value="Genomic_DNA"/>
</dbReference>
<proteinExistence type="predicted"/>
<dbReference type="SUPFAM" id="SSF49785">
    <property type="entry name" value="Galactose-binding domain-like"/>
    <property type="match status" value="1"/>
</dbReference>
<organism evidence="1 2">
    <name type="scientific">Tritrichomonas musculus</name>
    <dbReference type="NCBI Taxonomy" id="1915356"/>
    <lineage>
        <taxon>Eukaryota</taxon>
        <taxon>Metamonada</taxon>
        <taxon>Parabasalia</taxon>
        <taxon>Tritrichomonadida</taxon>
        <taxon>Tritrichomonadidae</taxon>
        <taxon>Tritrichomonas</taxon>
    </lineage>
</organism>
<protein>
    <recommendedName>
        <fullName evidence="3">F5/8 type C domain-containing protein</fullName>
    </recommendedName>
</protein>
<evidence type="ECO:0000313" key="2">
    <source>
        <dbReference type="Proteomes" id="UP001470230"/>
    </source>
</evidence>